<dbReference type="SUPFAM" id="SSF52788">
    <property type="entry name" value="Phosphotyrosine protein phosphatases I"/>
    <property type="match status" value="1"/>
</dbReference>
<dbReference type="PANTHER" id="PTHR43428:SF1">
    <property type="entry name" value="ARSENATE REDUCTASE"/>
    <property type="match status" value="1"/>
</dbReference>
<dbReference type="Pfam" id="PF01451">
    <property type="entry name" value="LMWPc"/>
    <property type="match status" value="1"/>
</dbReference>
<evidence type="ECO:0000313" key="3">
    <source>
        <dbReference type="EMBL" id="AHJ96830.1"/>
    </source>
</evidence>
<evidence type="ECO:0000256" key="1">
    <source>
        <dbReference type="ARBA" id="ARBA00022849"/>
    </source>
</evidence>
<dbReference type="STRING" id="1227739.Hsw_1235"/>
<evidence type="ECO:0000313" key="4">
    <source>
        <dbReference type="Proteomes" id="UP000019423"/>
    </source>
</evidence>
<keyword evidence="3" id="KW-0560">Oxidoreductase</keyword>
<dbReference type="EMBL" id="CP007145">
    <property type="protein sequence ID" value="AHJ96830.1"/>
    <property type="molecule type" value="Genomic_DNA"/>
</dbReference>
<keyword evidence="4" id="KW-1185">Reference proteome</keyword>
<reference evidence="3 4" key="1">
    <citation type="submission" date="2014-01" db="EMBL/GenBank/DDBJ databases">
        <title>Complete genome sequence of ionizing-radiation resistance bacterium Hymenobacter swuensis DY53.</title>
        <authorList>
            <person name="Jung J.-H."/>
            <person name="Jeong S.-W."/>
            <person name="Joe M.-H."/>
            <person name="Cho y.-j."/>
            <person name="Kim M.-K."/>
            <person name="Lim S.-Y."/>
        </authorList>
    </citation>
    <scope>NUCLEOTIDE SEQUENCE [LARGE SCALE GENOMIC DNA]</scope>
    <source>
        <strain evidence="3 4">DY53</strain>
    </source>
</reference>
<name>W8F4Z0_9BACT</name>
<feature type="domain" description="Phosphotyrosine protein phosphatase I" evidence="2">
    <location>
        <begin position="5"/>
        <end position="139"/>
    </location>
</feature>
<dbReference type="EC" id="1.20.4.1" evidence="3"/>
<dbReference type="CDD" id="cd16345">
    <property type="entry name" value="LMWP_ArsC"/>
    <property type="match status" value="1"/>
</dbReference>
<gene>
    <name evidence="3" type="ORF">Hsw_1235</name>
</gene>
<proteinExistence type="predicted"/>
<keyword evidence="1" id="KW-0059">Arsenical resistance</keyword>
<dbReference type="KEGG" id="hsw:Hsw_1235"/>
<evidence type="ECO:0000259" key="2">
    <source>
        <dbReference type="SMART" id="SM00226"/>
    </source>
</evidence>
<dbReference type="Proteomes" id="UP000019423">
    <property type="component" value="Chromosome"/>
</dbReference>
<dbReference type="InterPro" id="IPR023485">
    <property type="entry name" value="Ptyr_pPase"/>
</dbReference>
<accession>W8F4Z0</accession>
<dbReference type="SMART" id="SM00226">
    <property type="entry name" value="LMWPc"/>
    <property type="match status" value="1"/>
</dbReference>
<dbReference type="PATRIC" id="fig|1227739.3.peg.1474"/>
<sequence length="149" mass="16254">MKAEMKILVLCTGNSCRSQMLHGYLQQLIPAAQVYSAGVETHGLNPRAVQVMAEDGVDISRHTSNLATEYAAVPFDYVLTVCDHARETCPVLPGAATARRLHHSFPDPAQATGSEADILEAFRATRNQIRAYATDFSRTYRPQPGHTAA</sequence>
<protein>
    <submittedName>
        <fullName evidence="3">Arsenate reductase</fullName>
        <ecNumber evidence="3">1.20.4.1</ecNumber>
    </submittedName>
</protein>
<dbReference type="eggNOG" id="COG0394">
    <property type="taxonomic scope" value="Bacteria"/>
</dbReference>
<organism evidence="3 4">
    <name type="scientific">Hymenobacter swuensis DY53</name>
    <dbReference type="NCBI Taxonomy" id="1227739"/>
    <lineage>
        <taxon>Bacteria</taxon>
        <taxon>Pseudomonadati</taxon>
        <taxon>Bacteroidota</taxon>
        <taxon>Cytophagia</taxon>
        <taxon>Cytophagales</taxon>
        <taxon>Hymenobacteraceae</taxon>
        <taxon>Hymenobacter</taxon>
    </lineage>
</organism>
<dbReference type="GO" id="GO:0046685">
    <property type="term" value="P:response to arsenic-containing substance"/>
    <property type="evidence" value="ECO:0007669"/>
    <property type="project" value="UniProtKB-KW"/>
</dbReference>
<dbReference type="InterPro" id="IPR036196">
    <property type="entry name" value="Ptyr_pPase_sf"/>
</dbReference>
<dbReference type="HOGENOM" id="CLU_071415_3_2_10"/>
<dbReference type="Gene3D" id="3.40.50.2300">
    <property type="match status" value="1"/>
</dbReference>
<dbReference type="GO" id="GO:0008794">
    <property type="term" value="F:arsenate reductase (glutaredoxin) activity"/>
    <property type="evidence" value="ECO:0007669"/>
    <property type="project" value="UniProtKB-EC"/>
</dbReference>
<dbReference type="PANTHER" id="PTHR43428">
    <property type="entry name" value="ARSENATE REDUCTASE"/>
    <property type="match status" value="1"/>
</dbReference>
<dbReference type="AlphaFoldDB" id="W8F4Z0"/>